<dbReference type="InterPro" id="IPR027417">
    <property type="entry name" value="P-loop_NTPase"/>
</dbReference>
<dbReference type="GO" id="GO:0005524">
    <property type="term" value="F:ATP binding"/>
    <property type="evidence" value="ECO:0007669"/>
    <property type="project" value="UniProtKB-KW"/>
</dbReference>
<dbReference type="Pfam" id="PF17863">
    <property type="entry name" value="AAA_lid_2"/>
    <property type="match status" value="1"/>
</dbReference>
<reference evidence="6 7" key="1">
    <citation type="submission" date="2019-11" db="EMBL/GenBank/DDBJ databases">
        <title>Draft genome sequences of five Paenibacillus species of dairy origin.</title>
        <authorList>
            <person name="Olajide A.M."/>
            <person name="Chen S."/>
            <person name="Lapointe G."/>
        </authorList>
    </citation>
    <scope>NUCLEOTIDE SEQUENCE [LARGE SCALE GENOMIC DNA]</scope>
    <source>
        <strain evidence="6 7">2CS3</strain>
    </source>
</reference>
<dbReference type="GO" id="GO:0016887">
    <property type="term" value="F:ATP hydrolysis activity"/>
    <property type="evidence" value="ECO:0007669"/>
    <property type="project" value="InterPro"/>
</dbReference>
<evidence type="ECO:0000313" key="7">
    <source>
        <dbReference type="Proteomes" id="UP000450917"/>
    </source>
</evidence>
<evidence type="ECO:0000313" key="6">
    <source>
        <dbReference type="EMBL" id="MUG70215.1"/>
    </source>
</evidence>
<dbReference type="PANTHER" id="PTHR42759:SF1">
    <property type="entry name" value="MAGNESIUM-CHELATASE SUBUNIT CHLD"/>
    <property type="match status" value="1"/>
</dbReference>
<keyword evidence="7" id="KW-1185">Reference proteome</keyword>
<dbReference type="EMBL" id="WNZX01000003">
    <property type="protein sequence ID" value="MUG70215.1"/>
    <property type="molecule type" value="Genomic_DNA"/>
</dbReference>
<dbReference type="Pfam" id="PF07726">
    <property type="entry name" value="AAA_3"/>
    <property type="match status" value="1"/>
</dbReference>
<dbReference type="InterPro" id="IPR041628">
    <property type="entry name" value="ChlI/MoxR_AAA_lid"/>
</dbReference>
<evidence type="ECO:0000256" key="2">
    <source>
        <dbReference type="ARBA" id="ARBA00022840"/>
    </source>
</evidence>
<feature type="domain" description="ATPase AAA-3" evidence="4">
    <location>
        <begin position="31"/>
        <end position="161"/>
    </location>
</feature>
<gene>
    <name evidence="6" type="ORF">GNP93_05930</name>
</gene>
<dbReference type="InterPro" id="IPR011703">
    <property type="entry name" value="ATPase_AAA-3"/>
</dbReference>
<dbReference type="SUPFAM" id="SSF52540">
    <property type="entry name" value="P-loop containing nucleoside triphosphate hydrolases"/>
    <property type="match status" value="1"/>
</dbReference>
<keyword evidence="1" id="KW-0547">Nucleotide-binding</keyword>
<dbReference type="InterPro" id="IPR050764">
    <property type="entry name" value="CbbQ/NirQ/NorQ/GpvN"/>
</dbReference>
<comment type="caution">
    <text evidence="6">The sequence shown here is derived from an EMBL/GenBank/DDBJ whole genome shotgun (WGS) entry which is preliminary data.</text>
</comment>
<dbReference type="FunFam" id="3.40.50.300:FF:000640">
    <property type="entry name" value="MoxR family ATPase"/>
    <property type="match status" value="1"/>
</dbReference>
<feature type="domain" description="ChlI/MoxR AAA lid" evidence="5">
    <location>
        <begin position="225"/>
        <end position="297"/>
    </location>
</feature>
<dbReference type="AlphaFoldDB" id="A0A7X2Z8D3"/>
<dbReference type="Proteomes" id="UP000450917">
    <property type="component" value="Unassembled WGS sequence"/>
</dbReference>
<evidence type="ECO:0000256" key="3">
    <source>
        <dbReference type="ARBA" id="ARBA00061607"/>
    </source>
</evidence>
<dbReference type="PANTHER" id="PTHR42759">
    <property type="entry name" value="MOXR FAMILY PROTEIN"/>
    <property type="match status" value="1"/>
</dbReference>
<sequence length="306" mass="34131">MQQLLQQMERIVIGQQTNIRLLLTAFLAGGHVLLEGVPGLGKTKMVRTLADLTEGSFSRVQFTPDMMPGDMTGSAIFNMRDNEFQTIRGPVFTNLLLADEINRTPPKTQAALLEAMEERQVTIQGTTYPLPDPFFVVATQNPVEYEGTYPLPEAQLDRFLFKLTVSYPSLEAELNILKGHKPFYAVQEQPQEAVLSLDEFKALRAELPHVVVQDALIGYIAALIRKTREDKRLLLGASPRAGIAMLMASRAWALLDGRRYVTPDDIKTVAGPALRHRLLLTPQIELEGETSDHFIQETLASIPVPR</sequence>
<dbReference type="CDD" id="cd00009">
    <property type="entry name" value="AAA"/>
    <property type="match status" value="1"/>
</dbReference>
<dbReference type="RefSeq" id="WP_155614236.1">
    <property type="nucleotide sequence ID" value="NZ_WNZX01000003.1"/>
</dbReference>
<protein>
    <submittedName>
        <fullName evidence="6">AAA domain-containing protein</fullName>
    </submittedName>
</protein>
<dbReference type="Gene3D" id="1.10.8.80">
    <property type="entry name" value="Magnesium chelatase subunit I, C-Terminal domain"/>
    <property type="match status" value="1"/>
</dbReference>
<keyword evidence="2" id="KW-0067">ATP-binding</keyword>
<organism evidence="6 7">
    <name type="scientific">Paenibacillus validus</name>
    <dbReference type="NCBI Taxonomy" id="44253"/>
    <lineage>
        <taxon>Bacteria</taxon>
        <taxon>Bacillati</taxon>
        <taxon>Bacillota</taxon>
        <taxon>Bacilli</taxon>
        <taxon>Bacillales</taxon>
        <taxon>Paenibacillaceae</taxon>
        <taxon>Paenibacillus</taxon>
    </lineage>
</organism>
<evidence type="ECO:0000256" key="1">
    <source>
        <dbReference type="ARBA" id="ARBA00022741"/>
    </source>
</evidence>
<comment type="similarity">
    <text evidence="3">Belongs to the MoxR family.</text>
</comment>
<evidence type="ECO:0000259" key="5">
    <source>
        <dbReference type="Pfam" id="PF17863"/>
    </source>
</evidence>
<name>A0A7X2Z8D3_9BACL</name>
<evidence type="ECO:0000259" key="4">
    <source>
        <dbReference type="Pfam" id="PF07726"/>
    </source>
</evidence>
<accession>A0A7X2Z8D3</accession>
<dbReference type="PIRSF" id="PIRSF002849">
    <property type="entry name" value="AAA_ATPase_chaperone_MoxR_prd"/>
    <property type="match status" value="1"/>
</dbReference>
<dbReference type="Gene3D" id="3.40.50.300">
    <property type="entry name" value="P-loop containing nucleotide triphosphate hydrolases"/>
    <property type="match status" value="1"/>
</dbReference>
<proteinExistence type="inferred from homology"/>